<accession>A0A2A9ML80</accession>
<sequence length="291" mass="31195">MVTRLAAAARRPGAGSAPESGSPTSAPAGRCVTLGIARILSSSRAALTFTVLCLFCLTLSGVLADYAGGGGGRRGRGQPHPRHGHQRTTRATPLFSFLGQSLSAESLTTAALLLGAALAALFLTLHRRPSRISEAEPDAAGATGRSKDDDTTFRPCASICLNEILLKRTSDGQKFTVDEAAVAPFLALCSWSKLFVFTQVRNDEDEHQVFDELQRIRAFHHGLHRHRVMFSSTRNGRASMVRQLQPLTHIDADGFIAATLDGKVPNVVHLREPLKDCVDVLQAALQKPLAA</sequence>
<keyword evidence="2" id="KW-0472">Membrane</keyword>
<keyword evidence="2" id="KW-0812">Transmembrane</keyword>
<dbReference type="STRING" id="94643.A0A2A9ML80"/>
<evidence type="ECO:0000313" key="3">
    <source>
        <dbReference type="EMBL" id="PFH36776.1"/>
    </source>
</evidence>
<dbReference type="GeneID" id="40309898"/>
<comment type="caution">
    <text evidence="3">The sequence shown here is derived from an EMBL/GenBank/DDBJ whole genome shotgun (WGS) entry which is preliminary data.</text>
</comment>
<dbReference type="InterPro" id="IPR037485">
    <property type="entry name" value="PEX22"/>
</dbReference>
<feature type="compositionally biased region" description="Low complexity" evidence="1">
    <location>
        <begin position="1"/>
        <end position="18"/>
    </location>
</feature>
<reference evidence="3 4" key="1">
    <citation type="submission" date="2017-09" db="EMBL/GenBank/DDBJ databases">
        <title>Genome sequencing of Besnoitia besnoiti strain Bb-Ger1.</title>
        <authorList>
            <person name="Schares G."/>
            <person name="Venepally P."/>
            <person name="Lorenzi H.A."/>
        </authorList>
    </citation>
    <scope>NUCLEOTIDE SEQUENCE [LARGE SCALE GENOMIC DNA]</scope>
    <source>
        <strain evidence="3 4">Bb-Ger1</strain>
    </source>
</reference>
<dbReference type="Proteomes" id="UP000224006">
    <property type="component" value="Chromosome III"/>
</dbReference>
<proteinExistence type="predicted"/>
<dbReference type="OrthoDB" id="77656at2759"/>
<dbReference type="KEGG" id="bbes:BESB_049680"/>
<feature type="transmembrane region" description="Helical" evidence="2">
    <location>
        <begin position="45"/>
        <end position="64"/>
    </location>
</feature>
<evidence type="ECO:0008006" key="5">
    <source>
        <dbReference type="Google" id="ProtNLM"/>
    </source>
</evidence>
<keyword evidence="2" id="KW-1133">Transmembrane helix</keyword>
<dbReference type="GO" id="GO:0007031">
    <property type="term" value="P:peroxisome organization"/>
    <property type="evidence" value="ECO:0007669"/>
    <property type="project" value="InterPro"/>
</dbReference>
<dbReference type="Pfam" id="PF22978">
    <property type="entry name" value="HAD_Pex22"/>
    <property type="match status" value="1"/>
</dbReference>
<gene>
    <name evidence="3" type="ORF">BESB_049680</name>
</gene>
<evidence type="ECO:0000256" key="1">
    <source>
        <dbReference type="SAM" id="MobiDB-lite"/>
    </source>
</evidence>
<feature type="region of interest" description="Disordered" evidence="1">
    <location>
        <begin position="1"/>
        <end position="27"/>
    </location>
</feature>
<dbReference type="PANTHER" id="PTHR34126:SF1">
    <property type="entry name" value="PEROXISOME BIOGENESIS PROTEIN 22"/>
    <property type="match status" value="1"/>
</dbReference>
<feature type="transmembrane region" description="Helical" evidence="2">
    <location>
        <begin position="107"/>
        <end position="125"/>
    </location>
</feature>
<evidence type="ECO:0000256" key="2">
    <source>
        <dbReference type="SAM" id="Phobius"/>
    </source>
</evidence>
<dbReference type="RefSeq" id="XP_029220785.1">
    <property type="nucleotide sequence ID" value="XM_029363419.1"/>
</dbReference>
<dbReference type="EMBL" id="NWUJ01000003">
    <property type="protein sequence ID" value="PFH36776.1"/>
    <property type="molecule type" value="Genomic_DNA"/>
</dbReference>
<dbReference type="AlphaFoldDB" id="A0A2A9ML80"/>
<protein>
    <recommendedName>
        <fullName evidence="5">Transmembrane protein</fullName>
    </recommendedName>
</protein>
<evidence type="ECO:0000313" key="4">
    <source>
        <dbReference type="Proteomes" id="UP000224006"/>
    </source>
</evidence>
<organism evidence="3 4">
    <name type="scientific">Besnoitia besnoiti</name>
    <name type="common">Apicomplexan protozoan</name>
    <dbReference type="NCBI Taxonomy" id="94643"/>
    <lineage>
        <taxon>Eukaryota</taxon>
        <taxon>Sar</taxon>
        <taxon>Alveolata</taxon>
        <taxon>Apicomplexa</taxon>
        <taxon>Conoidasida</taxon>
        <taxon>Coccidia</taxon>
        <taxon>Eucoccidiorida</taxon>
        <taxon>Eimeriorina</taxon>
        <taxon>Sarcocystidae</taxon>
        <taxon>Besnoitia</taxon>
    </lineage>
</organism>
<dbReference type="PANTHER" id="PTHR34126">
    <property type="entry name" value="PEROXISOME BIOGENESIS PROTEIN 22"/>
    <property type="match status" value="1"/>
</dbReference>
<keyword evidence="4" id="KW-1185">Reference proteome</keyword>
<name>A0A2A9ML80_BESBE</name>
<dbReference type="VEuPathDB" id="ToxoDB:BESB_049680"/>